<evidence type="ECO:0000313" key="6">
    <source>
        <dbReference type="EMBL" id="WEY85090.1"/>
    </source>
</evidence>
<evidence type="ECO:0000313" key="5">
    <source>
        <dbReference type="EMBL" id="MBO3796132.1"/>
    </source>
</evidence>
<dbReference type="PATRIC" id="fig|1423.134.peg.1008"/>
<reference evidence="4 9" key="2">
    <citation type="submission" date="2015-09" db="EMBL/GenBank/DDBJ databases">
        <title>Spore heat resistance.</title>
        <authorList>
            <person name="Boekhorst J."/>
            <person name="Berendsen E.M."/>
            <person name="Wells-Bennik M.H."/>
            <person name="Kuipers O.P."/>
        </authorList>
    </citation>
    <scope>NUCLEOTIDE SEQUENCE [LARGE SCALE GENOMIC DNA]</scope>
    <source>
        <strain evidence="4 9">B4122</strain>
    </source>
</reference>
<dbReference type="Proteomes" id="UP000032247">
    <property type="component" value="Unassembled WGS sequence"/>
</dbReference>
<dbReference type="AlphaFoldDB" id="A0A085C1H1"/>
<dbReference type="Proteomes" id="UP000076442">
    <property type="component" value="Unassembled WGS sequence"/>
</dbReference>
<dbReference type="Proteomes" id="UP000665181">
    <property type="component" value="Unassembled WGS sequence"/>
</dbReference>
<dbReference type="PROSITE" id="PS51257">
    <property type="entry name" value="PROKAR_LIPOPROTEIN"/>
    <property type="match status" value="1"/>
</dbReference>
<feature type="chain" id="PRO_5044364394" evidence="1">
    <location>
        <begin position="22"/>
        <end position="185"/>
    </location>
</feature>
<evidence type="ECO:0000313" key="3">
    <source>
        <dbReference type="EMBL" id="KIU10322.1"/>
    </source>
</evidence>
<keyword evidence="3" id="KW-0449">Lipoprotein</keyword>
<dbReference type="SMR" id="A0A085C1H1"/>
<evidence type="ECO:0000313" key="4">
    <source>
        <dbReference type="EMBL" id="KZD92922.1"/>
    </source>
</evidence>
<gene>
    <name evidence="5" type="primary">gerD</name>
    <name evidence="4" type="ORF">B4122_1397</name>
    <name evidence="5" type="ORF">J5227_17885</name>
    <name evidence="6" type="ORF">P5633_02130</name>
    <name evidence="7" type="ORF">QL281_13375</name>
    <name evidence="3" type="ORF">SC09_Contig26orf00105</name>
</gene>
<evidence type="ECO:0000259" key="2">
    <source>
        <dbReference type="Pfam" id="PF17898"/>
    </source>
</evidence>
<dbReference type="Proteomes" id="UP001214898">
    <property type="component" value="Chromosome"/>
</dbReference>
<accession>A0A085C1H1</accession>
<evidence type="ECO:0000313" key="9">
    <source>
        <dbReference type="Proteomes" id="UP000076442"/>
    </source>
</evidence>
<keyword evidence="1" id="KW-0732">Signal</keyword>
<sequence>MSKAKTLLMSCFLLLSVTACAPKDQAADMDYDQTKKMVVDILKTDDGKKAIKELLNDDAMNEALVIDQDAIKGTIEKTLTSKKGEEFWKNIFEDTDFAEGFAKTLQTEHEKVIKKLMKDPDYQKMLMSVMQDPGMDKKYSQLAKSQEFRSYLEEVINETLSSPLYKKQFEDELKKAAKDTAKESE</sequence>
<reference evidence="7" key="5">
    <citation type="submission" date="2023-05" db="EMBL/GenBank/DDBJ databases">
        <title>Complete genome sequence of Bacillus subtilis SRCM117797 isolated from Soybean paste.</title>
        <authorList>
            <person name="Abraha H.B."/>
            <person name="Kim K.-P."/>
            <person name="Ryu M.-S."/>
            <person name="Jeong D.-Y."/>
        </authorList>
    </citation>
    <scope>NUCLEOTIDE SEQUENCE</scope>
    <source>
        <strain evidence="7">SRCM117797</strain>
    </source>
</reference>
<dbReference type="EMBL" id="LJZV01000008">
    <property type="protein sequence ID" value="KZD92922.1"/>
    <property type="molecule type" value="Genomic_DNA"/>
</dbReference>
<dbReference type="EMBL" id="JAGFPW010000021">
    <property type="protein sequence ID" value="MBO3796132.1"/>
    <property type="molecule type" value="Genomic_DNA"/>
</dbReference>
<reference evidence="5" key="3">
    <citation type="submission" date="2021-03" db="EMBL/GenBank/DDBJ databases">
        <title>Isolation of Bacillus subtilis from fermented food sample.</title>
        <authorList>
            <person name="Lakshmanan V."/>
            <person name="Athira K."/>
            <person name="Rajagopal K."/>
        </authorList>
    </citation>
    <scope>NUCLEOTIDE SEQUENCE</scope>
    <source>
        <strain evidence="5">S1</strain>
    </source>
</reference>
<dbReference type="NCBIfam" id="NF040801">
    <property type="entry name" value="spore_GerD"/>
    <property type="match status" value="1"/>
</dbReference>
<dbReference type="EMBL" id="CP125292">
    <property type="protein sequence ID" value="WHM19903.1"/>
    <property type="molecule type" value="Genomic_DNA"/>
</dbReference>
<name>A0A085C1H1_BACIU</name>
<organism evidence="3 8">
    <name type="scientific">Bacillus subtilis</name>
    <dbReference type="NCBI Taxonomy" id="1423"/>
    <lineage>
        <taxon>Bacteria</taxon>
        <taxon>Bacillati</taxon>
        <taxon>Bacillota</taxon>
        <taxon>Bacilli</taxon>
        <taxon>Bacillales</taxon>
        <taxon>Bacillaceae</taxon>
        <taxon>Bacillus</taxon>
    </lineage>
</organism>
<reference evidence="3 8" key="1">
    <citation type="submission" date="2014-12" db="EMBL/GenBank/DDBJ databases">
        <title>Comparative genome analysis of Bacillus coagulans HM-08, Clostridium butyricum HM-68, Bacillus subtilis HM-66 and Bacillus licheniformis BL-09.</title>
        <authorList>
            <person name="Zhang H."/>
        </authorList>
    </citation>
    <scope>NUCLEOTIDE SEQUENCE [LARGE SCALE GENOMIC DNA]</scope>
    <source>
        <strain evidence="3 8">HM-66</strain>
    </source>
</reference>
<evidence type="ECO:0000313" key="7">
    <source>
        <dbReference type="EMBL" id="WHM19903.1"/>
    </source>
</evidence>
<dbReference type="OMA" id="MKDPEYQ"/>
<feature type="signal peptide" evidence="1">
    <location>
        <begin position="1"/>
        <end position="21"/>
    </location>
</feature>
<reference evidence="6" key="4">
    <citation type="submission" date="2023-03" db="EMBL/GenBank/DDBJ databases">
        <title>Complete genome sequences of 52 Bacillus and Priestia strains isolated from West-African fermentations and 26 reference strains from the DSMZ collection.</title>
        <authorList>
            <person name="Wiedenbein E.S."/>
            <person name="Canoy T.S."/>
            <person name="Hui Y."/>
            <person name="Parkouda C."/>
            <person name="Dawende C."/>
            <person name="Ametefe E."/>
            <person name="Jespersen L."/>
            <person name="Nielsen D.S."/>
        </authorList>
    </citation>
    <scope>NUCLEOTIDE SEQUENCE</scope>
    <source>
        <strain evidence="6">PRO56</strain>
    </source>
</reference>
<dbReference type="Proteomes" id="UP001229422">
    <property type="component" value="Chromosome"/>
</dbReference>
<dbReference type="Pfam" id="PF17898">
    <property type="entry name" value="GerD"/>
    <property type="match status" value="1"/>
</dbReference>
<dbReference type="RefSeq" id="WP_003235126.1">
    <property type="nucleotide sequence ID" value="NZ_AP024621.1"/>
</dbReference>
<proteinExistence type="predicted"/>
<protein>
    <submittedName>
        <fullName evidence="3 6">Lipoprotein</fullName>
    </submittedName>
    <submittedName>
        <fullName evidence="4">Spore germination protein GerD</fullName>
    </submittedName>
</protein>
<dbReference type="EMBL" id="CP120576">
    <property type="protein sequence ID" value="WEY85090.1"/>
    <property type="molecule type" value="Genomic_DNA"/>
</dbReference>
<evidence type="ECO:0000313" key="8">
    <source>
        <dbReference type="Proteomes" id="UP000032247"/>
    </source>
</evidence>
<evidence type="ECO:0000256" key="1">
    <source>
        <dbReference type="SAM" id="SignalP"/>
    </source>
</evidence>
<feature type="domain" description="Spore germination GerD central core" evidence="2">
    <location>
        <begin position="64"/>
        <end position="177"/>
    </location>
</feature>
<dbReference type="InterPro" id="IPR041262">
    <property type="entry name" value="GerD_central"/>
</dbReference>
<dbReference type="EMBL" id="JXBC01000005">
    <property type="protein sequence ID" value="KIU10322.1"/>
    <property type="molecule type" value="Genomic_DNA"/>
</dbReference>
<dbReference type="STRING" id="483913.AN935_00790"/>